<proteinExistence type="predicted"/>
<evidence type="ECO:0000313" key="3">
    <source>
        <dbReference type="Proteomes" id="UP000283269"/>
    </source>
</evidence>
<accession>A0A409VPQ7</accession>
<dbReference type="InParanoid" id="A0A409VPQ7"/>
<feature type="region of interest" description="Disordered" evidence="1">
    <location>
        <begin position="49"/>
        <end position="76"/>
    </location>
</feature>
<dbReference type="AlphaFoldDB" id="A0A409VPQ7"/>
<feature type="region of interest" description="Disordered" evidence="1">
    <location>
        <begin position="1"/>
        <end position="33"/>
    </location>
</feature>
<dbReference type="OrthoDB" id="419598at2759"/>
<name>A0A409VPQ7_PSICY</name>
<organism evidence="2 3">
    <name type="scientific">Psilocybe cyanescens</name>
    <dbReference type="NCBI Taxonomy" id="93625"/>
    <lineage>
        <taxon>Eukaryota</taxon>
        <taxon>Fungi</taxon>
        <taxon>Dikarya</taxon>
        <taxon>Basidiomycota</taxon>
        <taxon>Agaricomycotina</taxon>
        <taxon>Agaricomycetes</taxon>
        <taxon>Agaricomycetidae</taxon>
        <taxon>Agaricales</taxon>
        <taxon>Agaricineae</taxon>
        <taxon>Strophariaceae</taxon>
        <taxon>Psilocybe</taxon>
    </lineage>
</organism>
<gene>
    <name evidence="2" type="ORF">CVT25_005319</name>
</gene>
<evidence type="ECO:0000256" key="1">
    <source>
        <dbReference type="SAM" id="MobiDB-lite"/>
    </source>
</evidence>
<protein>
    <submittedName>
        <fullName evidence="2">Uncharacterized protein</fullName>
    </submittedName>
</protein>
<keyword evidence="3" id="KW-1185">Reference proteome</keyword>
<comment type="caution">
    <text evidence="2">The sequence shown here is derived from an EMBL/GenBank/DDBJ whole genome shotgun (WGS) entry which is preliminary data.</text>
</comment>
<dbReference type="EMBL" id="NHYD01003961">
    <property type="protein sequence ID" value="PPQ68250.1"/>
    <property type="molecule type" value="Genomic_DNA"/>
</dbReference>
<evidence type="ECO:0000313" key="2">
    <source>
        <dbReference type="EMBL" id="PPQ68250.1"/>
    </source>
</evidence>
<sequence length="192" mass="21657">MIPELPRHSRPAARVRPACPGDQDSSKQPGDGQYKLDLVEVLTEHIKSVGRSDAREEHVEPIRKHEQGRPQEGRRRDDLLNIGDLALTAKDSLNKDIFVIGPEFYSYDEASKSHDTPLYFGTIGSANSDKLTASGSIRIFPSPEYAAHLARVENLISEGGEEKFFYESEDRKFVSKPTLADYIQDNRGLWMR</sequence>
<reference evidence="2 3" key="1">
    <citation type="journal article" date="2018" name="Evol. Lett.">
        <title>Horizontal gene cluster transfer increased hallucinogenic mushroom diversity.</title>
        <authorList>
            <person name="Reynolds H.T."/>
            <person name="Vijayakumar V."/>
            <person name="Gluck-Thaler E."/>
            <person name="Korotkin H.B."/>
            <person name="Matheny P.B."/>
            <person name="Slot J.C."/>
        </authorList>
    </citation>
    <scope>NUCLEOTIDE SEQUENCE [LARGE SCALE GENOMIC DNA]</scope>
    <source>
        <strain evidence="2 3">2631</strain>
    </source>
</reference>
<dbReference type="Proteomes" id="UP000283269">
    <property type="component" value="Unassembled WGS sequence"/>
</dbReference>